<keyword evidence="1" id="KW-1133">Transmembrane helix</keyword>
<feature type="transmembrane region" description="Helical" evidence="1">
    <location>
        <begin position="72"/>
        <end position="93"/>
    </location>
</feature>
<reference evidence="2" key="1">
    <citation type="submission" date="2019-08" db="EMBL/GenBank/DDBJ databases">
        <authorList>
            <person name="Kucharzyk K."/>
            <person name="Murdoch R.W."/>
            <person name="Higgins S."/>
            <person name="Loffler F."/>
        </authorList>
    </citation>
    <scope>NUCLEOTIDE SEQUENCE</scope>
</reference>
<feature type="transmembrane region" description="Helical" evidence="1">
    <location>
        <begin position="44"/>
        <end position="60"/>
    </location>
</feature>
<evidence type="ECO:0000313" key="2">
    <source>
        <dbReference type="EMBL" id="MPL58108.1"/>
    </source>
</evidence>
<protein>
    <submittedName>
        <fullName evidence="2">Uncharacterized protein</fullName>
    </submittedName>
</protein>
<organism evidence="2">
    <name type="scientific">bioreactor metagenome</name>
    <dbReference type="NCBI Taxonomy" id="1076179"/>
    <lineage>
        <taxon>unclassified sequences</taxon>
        <taxon>metagenomes</taxon>
        <taxon>ecological metagenomes</taxon>
    </lineage>
</organism>
<evidence type="ECO:0000256" key="1">
    <source>
        <dbReference type="SAM" id="Phobius"/>
    </source>
</evidence>
<name>A0A644STT6_9ZZZZ</name>
<feature type="transmembrane region" description="Helical" evidence="1">
    <location>
        <begin position="20"/>
        <end position="38"/>
    </location>
</feature>
<dbReference type="AlphaFoldDB" id="A0A644STT6"/>
<keyword evidence="1" id="KW-0472">Membrane</keyword>
<keyword evidence="1" id="KW-0812">Transmembrane</keyword>
<sequence>MSLRKIVVLRYEAVNSKTFFFIPALVIIAFALSIAELFSYQLLGVPFIAFISVGVLYLGLKNQNYEIPFERMVRYLFFLTIIILLIKCVSLAYHDYLFPQSNTSFIKFILNYLNSTNLLHFLNFK</sequence>
<proteinExistence type="predicted"/>
<accession>A0A644STT6</accession>
<comment type="caution">
    <text evidence="2">The sequence shown here is derived from an EMBL/GenBank/DDBJ whole genome shotgun (WGS) entry which is preliminary data.</text>
</comment>
<gene>
    <name evidence="2" type="ORF">SDC9_03639</name>
</gene>
<dbReference type="EMBL" id="VSSQ01000006">
    <property type="protein sequence ID" value="MPL58108.1"/>
    <property type="molecule type" value="Genomic_DNA"/>
</dbReference>